<dbReference type="SUPFAM" id="SSF49265">
    <property type="entry name" value="Fibronectin type III"/>
    <property type="match status" value="4"/>
</dbReference>
<protein>
    <submittedName>
        <fullName evidence="3">LamG domain-containing protein</fullName>
    </submittedName>
</protein>
<dbReference type="SMART" id="SM00060">
    <property type="entry name" value="FN3"/>
    <property type="match status" value="6"/>
</dbReference>
<evidence type="ECO:0000313" key="4">
    <source>
        <dbReference type="Proteomes" id="UP001623558"/>
    </source>
</evidence>
<dbReference type="InterPro" id="IPR036116">
    <property type="entry name" value="FN3_sf"/>
</dbReference>
<dbReference type="Proteomes" id="UP001623558">
    <property type="component" value="Unassembled WGS sequence"/>
</dbReference>
<dbReference type="InterPro" id="IPR050964">
    <property type="entry name" value="Striated_Muscle_Regulatory"/>
</dbReference>
<evidence type="ECO:0000259" key="2">
    <source>
        <dbReference type="PROSITE" id="PS50853"/>
    </source>
</evidence>
<dbReference type="InterPro" id="IPR013783">
    <property type="entry name" value="Ig-like_fold"/>
</dbReference>
<proteinExistence type="predicted"/>
<dbReference type="EMBL" id="JBEWZH010000001">
    <property type="protein sequence ID" value="MFL0160878.1"/>
    <property type="molecule type" value="Genomic_DNA"/>
</dbReference>
<organism evidence="3 4">
    <name type="scientific">Aquirufa salirivi</name>
    <dbReference type="NCBI Taxonomy" id="3104729"/>
    <lineage>
        <taxon>Bacteria</taxon>
        <taxon>Pseudomonadati</taxon>
        <taxon>Bacteroidota</taxon>
        <taxon>Cytophagia</taxon>
        <taxon>Cytophagales</taxon>
        <taxon>Flectobacillaceae</taxon>
        <taxon>Aquirufa</taxon>
    </lineage>
</organism>
<dbReference type="InterPro" id="IPR013320">
    <property type="entry name" value="ConA-like_dom_sf"/>
</dbReference>
<comment type="caution">
    <text evidence="3">The sequence shown here is derived from an EMBL/GenBank/DDBJ whole genome shotgun (WGS) entry which is preliminary data.</text>
</comment>
<accession>A0ABW8RU11</accession>
<name>A0ABW8RU11_9BACT</name>
<feature type="domain" description="Fibronectin type-III" evidence="2">
    <location>
        <begin position="423"/>
        <end position="520"/>
    </location>
</feature>
<evidence type="ECO:0000256" key="1">
    <source>
        <dbReference type="ARBA" id="ARBA00022737"/>
    </source>
</evidence>
<gene>
    <name evidence="3" type="ORF">U0R11_00590</name>
</gene>
<dbReference type="SUPFAM" id="SSF49899">
    <property type="entry name" value="Concanavalin A-like lectins/glucanases"/>
    <property type="match status" value="1"/>
</dbReference>
<dbReference type="InterPro" id="IPR003961">
    <property type="entry name" value="FN3_dom"/>
</dbReference>
<keyword evidence="1" id="KW-0677">Repeat</keyword>
<dbReference type="Pfam" id="PF13385">
    <property type="entry name" value="Laminin_G_3"/>
    <property type="match status" value="1"/>
</dbReference>
<keyword evidence="4" id="KW-1185">Reference proteome</keyword>
<dbReference type="Gene3D" id="2.60.40.10">
    <property type="entry name" value="Immunoglobulins"/>
    <property type="match status" value="2"/>
</dbReference>
<dbReference type="PANTHER" id="PTHR13817">
    <property type="entry name" value="TITIN"/>
    <property type="match status" value="1"/>
</dbReference>
<dbReference type="Gene3D" id="2.60.120.200">
    <property type="match status" value="1"/>
</dbReference>
<evidence type="ECO:0000313" key="3">
    <source>
        <dbReference type="EMBL" id="MFL0160878.1"/>
    </source>
</evidence>
<sequence>MKNLSKLYLPLIYLLVLSNCKSEEPQTPPVVLTLPASEISLSKAKINGEVTNEGFSAASERGFVMSETNPKPSVSDTKLSVGYGKGTFAKELDNLKVNTKYYFAAFATNTKGTSYGEILNFTTADYLLATLTMEEPKNITYTTVQLTGTVTDEGGTEVTERGFCLNNAPNPTTTNIKIVNGKGSGAFSTVVTQLKEDSTYYARSYAINGKGTSYGKEYTFKTLTLKKPNIVTTNATNIGALTATLNGNITDNGGSEIKEKGFLIGTDQNPIGKIEVSTNDSVKYNHDLKDLKFNTKYYFKAYATNKVGTSYGETLSFTTADYLLATLTSDEPKNINYTSVQLTSTVTDDGGDEVSERGFCLNTSPNPTISNIKIPNGKGKGAYSTVVTQLKDETTYFFRAYAINSKGVSYGKEYTFKTLEYKKPTVETGIPLNIGTRSVTLSGKMVDNGGTDITEKGFLFGTNPNPSDKLLVSNKEPDLYTVDLKDLKSSTKYYFKAFSTNSKGTSIGLENSFVTLTPSFAKVGTNDFAEITDNTVRAGLEIDNDGGSPITEYGICYSSTNSNPTIYDTKVLFGNTVNPPFGEMRKISGLISSTTYYVKGYAINERGVSYGPVKTFSTLIDLSSSVKNSIVAYYPFNGNSLDKSGNNLHLTETNITYTFDRYGNNNQSACQFNGSTSYLIGPSLPLITRELSIVIWVKNTRTSSGTWGCLITTQNSTKQGFLLQDNENLRYDFSFANLNGIGYTDIWTNSILKANFWEVIICTYDGNKVSIYKNGQLETEMTIGSKAVSSTANLMIGSRYFNEFFKGNLDDIGIWNRVLKPEEINYLSTNSIKF</sequence>
<dbReference type="PANTHER" id="PTHR13817:SF73">
    <property type="entry name" value="FIBRONECTIN TYPE-III DOMAIN-CONTAINING PROTEIN"/>
    <property type="match status" value="1"/>
</dbReference>
<reference evidence="3 4" key="1">
    <citation type="submission" date="2024-07" db="EMBL/GenBank/DDBJ databases">
        <authorList>
            <person name="Pitt A."/>
            <person name="Hahn M.W."/>
        </authorList>
    </citation>
    <scope>NUCLEOTIDE SEQUENCE [LARGE SCALE GENOMIC DNA]</scope>
    <source>
        <strain evidence="3 4">1-SAACH-A3</strain>
    </source>
</reference>
<dbReference type="RefSeq" id="WP_406749320.1">
    <property type="nucleotide sequence ID" value="NZ_JBEWZH010000001.1"/>
</dbReference>
<dbReference type="PROSITE" id="PS50853">
    <property type="entry name" value="FN3"/>
    <property type="match status" value="1"/>
</dbReference>